<dbReference type="Gene3D" id="4.10.860.120">
    <property type="entry name" value="RNA polymerase II, clamp domain"/>
    <property type="match status" value="1"/>
</dbReference>
<comment type="caution">
    <text evidence="16">The sequence shown here is derived from an EMBL/GenBank/DDBJ whole genome shotgun (WGS) entry which is preliminary data.</text>
</comment>
<comment type="subunit">
    <text evidence="3">Component of the RNA polymerase III (Pol III) complex consisting of 17 subunits.</text>
</comment>
<evidence type="ECO:0000256" key="5">
    <source>
        <dbReference type="ARBA" id="ARBA00022679"/>
    </source>
</evidence>
<gene>
    <name evidence="16" type="ORF">OSTQU699_LOCUS6206</name>
</gene>
<evidence type="ECO:0000256" key="2">
    <source>
        <dbReference type="ARBA" id="ARBA00007207"/>
    </source>
</evidence>
<evidence type="ECO:0000256" key="14">
    <source>
        <dbReference type="RuleBase" id="RU004279"/>
    </source>
</evidence>
<evidence type="ECO:0000256" key="7">
    <source>
        <dbReference type="ARBA" id="ARBA00022723"/>
    </source>
</evidence>
<dbReference type="EC" id="2.7.7.6" evidence="14"/>
<evidence type="ECO:0000256" key="6">
    <source>
        <dbReference type="ARBA" id="ARBA00022695"/>
    </source>
</evidence>
<dbReference type="InterPro" id="IPR035697">
    <property type="entry name" value="RNAP_III_RPC1_N"/>
</dbReference>
<dbReference type="InterPro" id="IPR007083">
    <property type="entry name" value="RNA_pol_Rpb1_4"/>
</dbReference>
<dbReference type="Proteomes" id="UP000708148">
    <property type="component" value="Unassembled WGS sequence"/>
</dbReference>
<evidence type="ECO:0000256" key="13">
    <source>
        <dbReference type="ARBA" id="ARBA00058108"/>
    </source>
</evidence>
<dbReference type="SUPFAM" id="SSF64484">
    <property type="entry name" value="beta and beta-prime subunits of DNA dependent RNA-polymerase"/>
    <property type="match status" value="1"/>
</dbReference>
<comment type="similarity">
    <text evidence="2">Belongs to the RNA polymerase beta' chain family. RpoC1 subfamily.</text>
</comment>
<keyword evidence="4 14" id="KW-0240">DNA-directed RNA polymerase</keyword>
<dbReference type="Pfam" id="PF04998">
    <property type="entry name" value="RNA_pol_Rpb1_5"/>
    <property type="match status" value="1"/>
</dbReference>
<dbReference type="FunFam" id="4.10.860.120:FF:000004">
    <property type="entry name" value="DNA-directed RNA polymerase subunit"/>
    <property type="match status" value="1"/>
</dbReference>
<keyword evidence="6 14" id="KW-0548">Nucleotidyltransferase</keyword>
<dbReference type="Gene3D" id="1.10.150.390">
    <property type="match status" value="1"/>
</dbReference>
<keyword evidence="5 14" id="KW-0808">Transferase</keyword>
<evidence type="ECO:0000313" key="16">
    <source>
        <dbReference type="EMBL" id="CAD7700847.1"/>
    </source>
</evidence>
<name>A0A8S1J4E2_9CHLO</name>
<dbReference type="Gene3D" id="3.30.1490.180">
    <property type="entry name" value="RNA polymerase ii"/>
    <property type="match status" value="1"/>
</dbReference>
<dbReference type="NCBIfam" id="NF006336">
    <property type="entry name" value="PRK08566.1"/>
    <property type="match status" value="1"/>
</dbReference>
<dbReference type="InterPro" id="IPR007081">
    <property type="entry name" value="RNA_pol_Rpb1_5"/>
</dbReference>
<comment type="function">
    <text evidence="13">DNA-dependent RNA polymerase catalyzes the transcription of DNA into RNA using the four ribonucleoside triphosphates as substrates. Largest and catalytic core component of RNA polymerase III which synthesizes small RNAs, such as 5S rRNA and tRNAs. Forms the polymerase active center together with the second largest subunit. A single-stranded DNA template strand of the promoter is positioned within the central active site cleft of Pol III. A bridging helix emanates from RPC1 and crosses the cleft near the catalytic site and is thought to promote translocation of Pol III by acting as a ratchet that moves the RNA-DNA hybrid through the active site by switching from straight to bent conformations at each step of nucleotide addition.</text>
</comment>
<organism evidence="16 17">
    <name type="scientific">Ostreobium quekettii</name>
    <dbReference type="NCBI Taxonomy" id="121088"/>
    <lineage>
        <taxon>Eukaryota</taxon>
        <taxon>Viridiplantae</taxon>
        <taxon>Chlorophyta</taxon>
        <taxon>core chlorophytes</taxon>
        <taxon>Ulvophyceae</taxon>
        <taxon>TCBD clade</taxon>
        <taxon>Bryopsidales</taxon>
        <taxon>Ostreobineae</taxon>
        <taxon>Ostreobiaceae</taxon>
        <taxon>Ostreobium</taxon>
    </lineage>
</organism>
<protein>
    <recommendedName>
        <fullName evidence="14">DNA-directed RNA polymerase subunit</fullName>
        <ecNumber evidence="14">2.7.7.6</ecNumber>
    </recommendedName>
</protein>
<dbReference type="Gene3D" id="1.10.274.100">
    <property type="entry name" value="RNA polymerase Rpb1, domain 3"/>
    <property type="match status" value="1"/>
</dbReference>
<dbReference type="Pfam" id="PF04983">
    <property type="entry name" value="RNA_pol_Rpb1_3"/>
    <property type="match status" value="1"/>
</dbReference>
<evidence type="ECO:0000259" key="15">
    <source>
        <dbReference type="SMART" id="SM00663"/>
    </source>
</evidence>
<dbReference type="Gene3D" id="6.20.50.80">
    <property type="match status" value="1"/>
</dbReference>
<dbReference type="InterPro" id="IPR042102">
    <property type="entry name" value="RNA_pol_Rpb1_3_sf"/>
</dbReference>
<keyword evidence="9" id="KW-0460">Magnesium</keyword>
<comment type="catalytic activity">
    <reaction evidence="12 14">
        <text>RNA(n) + a ribonucleoside 5'-triphosphate = RNA(n+1) + diphosphate</text>
        <dbReference type="Rhea" id="RHEA:21248"/>
        <dbReference type="Rhea" id="RHEA-COMP:14527"/>
        <dbReference type="Rhea" id="RHEA-COMP:17342"/>
        <dbReference type="ChEBI" id="CHEBI:33019"/>
        <dbReference type="ChEBI" id="CHEBI:61557"/>
        <dbReference type="ChEBI" id="CHEBI:140395"/>
        <dbReference type="EC" id="2.7.7.6"/>
    </reaction>
</comment>
<reference evidence="16" key="1">
    <citation type="submission" date="2020-12" db="EMBL/GenBank/DDBJ databases">
        <authorList>
            <person name="Iha C."/>
        </authorList>
    </citation>
    <scope>NUCLEOTIDE SEQUENCE</scope>
</reference>
<dbReference type="Gene3D" id="1.10.132.30">
    <property type="match status" value="1"/>
</dbReference>
<dbReference type="InterPro" id="IPR035698">
    <property type="entry name" value="RNAP_III_Rpc1_C"/>
</dbReference>
<dbReference type="InterPro" id="IPR006592">
    <property type="entry name" value="RNA_pol_N"/>
</dbReference>
<dbReference type="GO" id="GO:0003677">
    <property type="term" value="F:DNA binding"/>
    <property type="evidence" value="ECO:0007669"/>
    <property type="project" value="InterPro"/>
</dbReference>
<evidence type="ECO:0000256" key="8">
    <source>
        <dbReference type="ARBA" id="ARBA00022833"/>
    </source>
</evidence>
<dbReference type="InterPro" id="IPR015700">
    <property type="entry name" value="RPC1"/>
</dbReference>
<keyword evidence="10 14" id="KW-0804">Transcription</keyword>
<dbReference type="CDD" id="cd02736">
    <property type="entry name" value="RNAP_III_Rpc1_C"/>
    <property type="match status" value="1"/>
</dbReference>
<dbReference type="SMART" id="SM00663">
    <property type="entry name" value="RPOLA_N"/>
    <property type="match status" value="1"/>
</dbReference>
<dbReference type="InterPro" id="IPR038120">
    <property type="entry name" value="Rpb1_funnel_sf"/>
</dbReference>
<evidence type="ECO:0000256" key="9">
    <source>
        <dbReference type="ARBA" id="ARBA00022842"/>
    </source>
</evidence>
<dbReference type="FunFam" id="1.10.150.390:FF:000004">
    <property type="entry name" value="DNA-directed RNA polymerase subunit"/>
    <property type="match status" value="1"/>
</dbReference>
<evidence type="ECO:0000256" key="11">
    <source>
        <dbReference type="ARBA" id="ARBA00023242"/>
    </source>
</evidence>
<dbReference type="GO" id="GO:0003899">
    <property type="term" value="F:DNA-directed RNA polymerase activity"/>
    <property type="evidence" value="ECO:0007669"/>
    <property type="project" value="UniProtKB-EC"/>
</dbReference>
<dbReference type="Pfam" id="PF00623">
    <property type="entry name" value="RNA_pol_Rpb1_2"/>
    <property type="match status" value="1"/>
</dbReference>
<accession>A0A8S1J4E2</accession>
<dbReference type="InterPro" id="IPR007080">
    <property type="entry name" value="RNA_pol_Rpb1_1"/>
</dbReference>
<dbReference type="InterPro" id="IPR000722">
    <property type="entry name" value="RNA_pol_asu"/>
</dbReference>
<dbReference type="PANTHER" id="PTHR48446:SF1">
    <property type="entry name" value="DNA-DIRECTED RNA POLYMERASE SUBUNIT BETA' N-TERMINAL SECTION"/>
    <property type="match status" value="1"/>
</dbReference>
<sequence>MAARASAGVRDAGPSHGDAAAADNLVVFYTKDPFRLAPAPQKIRQIEFGIQCPEEISRCGEIHVHESKLYKMPERSSHPGGVLDGRLGISNKQAVCQTCEQRLQDCAGHFGFIRLHLPVFHVGYINNVLQVLQCICKTCSRVMLKREEQEPFRRKFRSVKTDKAQKLIAFRKLVAKCKLVKNCPYCGEINGTVKKAGGVYKILHDKFKGRSHQLAKEDFANAIVYNDQIESHLAKITDDLNPLRVYHLLERIPEADVELLDLKCRPEHLLISTVPVPPVCIRPSIEMEGIGSNEDDISMRLSQVIEYNTRLRVGLEQGLTAQNLAEIWDAVQVEMAVIINSDVPGLAQALKPERKVRGYVQRLKGKSGRFRGNLSGKRVDFSGRTVISPDPNLGVDEVAIPRHIAVKMTFPQHVNQYNMDEMQACILNGTSVHPGANMVIKQDGSMFALKRADRRKVSRELKAGDIVERHLRDGDIVLFNRQPSLHRNSIMAHKAKVKPWRTLRFNECVCSPYNADFDGDEMNIHLPQTQEARTEAALLMGTVQNLSTPKNGDLLICATQDFLTCAYLLTSKDKFLTRAQFCLMCCYMMDARQHVDIPHPSIVKPVELWTGKQLWNVLVRPNAKTKVFIHLEGPEKTYSKRGEEMCPNDGYVHIRNSELIAGRLGKGTLGGNKGGFFGVLNNDVDPRSAAECMNRLAKLSSRFMGDHGFSIGIDDVTPANKLAVQYGEKMHQNYKQCDDYIQLYRKGQLQPDPGLDEEQTLEAKVTGVLNEIRTEAGKVCMESLHWHNSPLIMSLCGAKGSPINIAQMVACVGQQSVNGKRCFNGFTGRSLPHFPRGDRTPQGKGFVANSFYSGLTPTEFFFHTMAGREGLVDTAVKTAETGYMSRRLMKALEDLYAHYDSTVRDSSAGIVQFKYGDDALDPLKMEGKSGEVIDFGRLMTRVKALSGRGVKRKRREDGAKWLLPEDLNRLISDALHCSQFQENAHRGGLKGSVEIWCSNAFRNGLAACLRTALKQYQQARERLGLPEKGRGEEALEYLAGLEGLTAGELRRFMRRVVERYETKRIEPGTTVGAVGAQSIGEPGTQMTLKTFHFAGVASMNVTLGVPRIKEIINASKSISTPIMDVTLDTKDKAAFARLVKGRIERTTLGQVAREIKTVYQPGDVYVSVVLDLTTISKLQLEVDAYTVRDSILDHAKLKLGPPNVHAESVDFLTIHASEGSGKELLLELYRIEQMLPHVMVAGIATIKRAVIRKDNSKATSGKYEYRLLADGTDLLAVMGVTGVAGCYTQTNHVMEVARVLGIEAGRKKIISEIRDTMEHYGMVIDNRHTMLLADCMTYKGEVLGITRNGITKMKDSVLHAASFEKTTDHLFDAAVHGRVDSVNGVSESIIMGAPMPTGTGMFKLLYNQEGEPSSLAQRPPPILSS</sequence>
<dbReference type="GO" id="GO:0006351">
    <property type="term" value="P:DNA-templated transcription"/>
    <property type="evidence" value="ECO:0007669"/>
    <property type="project" value="InterPro"/>
</dbReference>
<dbReference type="Pfam" id="PF04997">
    <property type="entry name" value="RNA_pol_Rpb1_1"/>
    <property type="match status" value="1"/>
</dbReference>
<dbReference type="FunFam" id="2.40.40.20:FF:000019">
    <property type="entry name" value="DNA-directed RNA polymerase II subunit RPB1"/>
    <property type="match status" value="1"/>
</dbReference>
<dbReference type="EMBL" id="CAJHUC010001357">
    <property type="protein sequence ID" value="CAD7700847.1"/>
    <property type="molecule type" value="Genomic_DNA"/>
</dbReference>
<dbReference type="InterPro" id="IPR007066">
    <property type="entry name" value="RNA_pol_Rpb1_3"/>
</dbReference>
<evidence type="ECO:0000256" key="3">
    <source>
        <dbReference type="ARBA" id="ARBA00011206"/>
    </source>
</evidence>
<proteinExistence type="inferred from homology"/>
<dbReference type="Gene3D" id="2.40.40.20">
    <property type="match status" value="1"/>
</dbReference>
<dbReference type="GO" id="GO:0005634">
    <property type="term" value="C:nucleus"/>
    <property type="evidence" value="ECO:0007669"/>
    <property type="project" value="UniProtKB-SubCell"/>
</dbReference>
<feature type="domain" description="RNA polymerase N-terminal" evidence="15">
    <location>
        <begin position="267"/>
        <end position="570"/>
    </location>
</feature>
<dbReference type="Pfam" id="PF05000">
    <property type="entry name" value="RNA_pol_Rpb1_4"/>
    <property type="match status" value="1"/>
</dbReference>
<evidence type="ECO:0000313" key="17">
    <source>
        <dbReference type="Proteomes" id="UP000708148"/>
    </source>
</evidence>
<dbReference type="GO" id="GO:0046872">
    <property type="term" value="F:metal ion binding"/>
    <property type="evidence" value="ECO:0007669"/>
    <property type="project" value="UniProtKB-KW"/>
</dbReference>
<evidence type="ECO:0000256" key="4">
    <source>
        <dbReference type="ARBA" id="ARBA00022478"/>
    </source>
</evidence>
<dbReference type="FunFam" id="1.10.274.100:FF:000008">
    <property type="entry name" value="DNA-directed RNA polymerase subunit"/>
    <property type="match status" value="1"/>
</dbReference>
<dbReference type="CDD" id="cd02583">
    <property type="entry name" value="RNAP_III_RPC1_N"/>
    <property type="match status" value="1"/>
</dbReference>
<dbReference type="FunFam" id="1.10.132.30:FF:000001">
    <property type="entry name" value="DNA-directed RNA polymerase subunit"/>
    <property type="match status" value="1"/>
</dbReference>
<keyword evidence="7" id="KW-0479">Metal-binding</keyword>
<dbReference type="PANTHER" id="PTHR48446">
    <property type="entry name" value="DNA-DIRECTED RNA POLYMERASE SUBUNIT BETA' N-TERMINAL SECTION"/>
    <property type="match status" value="1"/>
</dbReference>
<dbReference type="OrthoDB" id="270392at2759"/>
<dbReference type="GO" id="GO:0000428">
    <property type="term" value="C:DNA-directed RNA polymerase complex"/>
    <property type="evidence" value="ECO:0007669"/>
    <property type="project" value="UniProtKB-KW"/>
</dbReference>
<keyword evidence="17" id="KW-1185">Reference proteome</keyword>
<evidence type="ECO:0000256" key="12">
    <source>
        <dbReference type="ARBA" id="ARBA00048552"/>
    </source>
</evidence>
<dbReference type="Gene3D" id="6.10.250.2940">
    <property type="match status" value="1"/>
</dbReference>
<dbReference type="InterPro" id="IPR044893">
    <property type="entry name" value="RNA_pol_Rpb1_clamp_domain"/>
</dbReference>
<keyword evidence="8" id="KW-0862">Zinc</keyword>
<evidence type="ECO:0000256" key="1">
    <source>
        <dbReference type="ARBA" id="ARBA00004123"/>
    </source>
</evidence>
<keyword evidence="11" id="KW-0539">Nucleus</keyword>
<evidence type="ECO:0000256" key="10">
    <source>
        <dbReference type="ARBA" id="ARBA00023163"/>
    </source>
</evidence>
<comment type="subcellular location">
    <subcellularLocation>
        <location evidence="1">Nucleus</location>
    </subcellularLocation>
</comment>